<name>A0A9P1FIX0_9DINO</name>
<evidence type="ECO:0000313" key="4">
    <source>
        <dbReference type="Proteomes" id="UP001152797"/>
    </source>
</evidence>
<keyword evidence="4" id="KW-1185">Reference proteome</keyword>
<gene>
    <name evidence="2" type="ORF">C1SCF055_LOCUS5771</name>
</gene>
<reference evidence="3" key="2">
    <citation type="submission" date="2024-04" db="EMBL/GenBank/DDBJ databases">
        <authorList>
            <person name="Chen Y."/>
            <person name="Shah S."/>
            <person name="Dougan E. K."/>
            <person name="Thang M."/>
            <person name="Chan C."/>
        </authorList>
    </citation>
    <scope>NUCLEOTIDE SEQUENCE [LARGE SCALE GENOMIC DNA]</scope>
</reference>
<feature type="compositionally biased region" description="Low complexity" evidence="1">
    <location>
        <begin position="76"/>
        <end position="87"/>
    </location>
</feature>
<dbReference type="AlphaFoldDB" id="A0A9P1FIX0"/>
<comment type="caution">
    <text evidence="2">The sequence shown here is derived from an EMBL/GenBank/DDBJ whole genome shotgun (WGS) entry which is preliminary data.</text>
</comment>
<reference evidence="2" key="1">
    <citation type="submission" date="2022-10" db="EMBL/GenBank/DDBJ databases">
        <authorList>
            <person name="Chen Y."/>
            <person name="Dougan E. K."/>
            <person name="Chan C."/>
            <person name="Rhodes N."/>
            <person name="Thang M."/>
        </authorList>
    </citation>
    <scope>NUCLEOTIDE SEQUENCE</scope>
</reference>
<dbReference type="EMBL" id="CAMXCT030000357">
    <property type="protein sequence ID" value="CAL4764958.1"/>
    <property type="molecule type" value="Genomic_DNA"/>
</dbReference>
<dbReference type="EMBL" id="CAMXCT010000357">
    <property type="protein sequence ID" value="CAI3977646.1"/>
    <property type="molecule type" value="Genomic_DNA"/>
</dbReference>
<feature type="region of interest" description="Disordered" evidence="1">
    <location>
        <begin position="39"/>
        <end position="87"/>
    </location>
</feature>
<accession>A0A9P1FIX0</accession>
<proteinExistence type="predicted"/>
<feature type="compositionally biased region" description="Basic and acidic residues" evidence="1">
    <location>
        <begin position="129"/>
        <end position="138"/>
    </location>
</feature>
<evidence type="ECO:0000313" key="2">
    <source>
        <dbReference type="EMBL" id="CAI3977646.1"/>
    </source>
</evidence>
<organism evidence="2">
    <name type="scientific">Cladocopium goreaui</name>
    <dbReference type="NCBI Taxonomy" id="2562237"/>
    <lineage>
        <taxon>Eukaryota</taxon>
        <taxon>Sar</taxon>
        <taxon>Alveolata</taxon>
        <taxon>Dinophyceae</taxon>
        <taxon>Suessiales</taxon>
        <taxon>Symbiodiniaceae</taxon>
        <taxon>Cladocopium</taxon>
    </lineage>
</organism>
<feature type="region of interest" description="Disordered" evidence="1">
    <location>
        <begin position="102"/>
        <end position="138"/>
    </location>
</feature>
<feature type="compositionally biased region" description="Polar residues" evidence="1">
    <location>
        <begin position="63"/>
        <end position="75"/>
    </location>
</feature>
<dbReference type="Proteomes" id="UP001152797">
    <property type="component" value="Unassembled WGS sequence"/>
</dbReference>
<dbReference type="EMBL" id="CAMXCT020000357">
    <property type="protein sequence ID" value="CAL1131021.1"/>
    <property type="molecule type" value="Genomic_DNA"/>
</dbReference>
<evidence type="ECO:0000256" key="1">
    <source>
        <dbReference type="SAM" id="MobiDB-lite"/>
    </source>
</evidence>
<sequence length="138" mass="14384">MGVPGGRAVYLTPSGRPAWQPLDSPLWQAFQDEDHEAAWEEFGPGPSNPLLGSDGFTRLRTPALSSRPRSAGSTMASLEAARAAGEAARAAADAALAAAQLIVQDMPGQPEPAQPRSRTPSPKDVPCSEVREGPGSKI</sequence>
<evidence type="ECO:0000313" key="3">
    <source>
        <dbReference type="EMBL" id="CAL1131021.1"/>
    </source>
</evidence>
<protein>
    <submittedName>
        <fullName evidence="2">Uncharacterized protein</fullName>
    </submittedName>
</protein>